<dbReference type="PANTHER" id="PTHR45629">
    <property type="entry name" value="SNF2/RAD54 FAMILY MEMBER"/>
    <property type="match status" value="1"/>
</dbReference>
<dbReference type="GO" id="GO:0005634">
    <property type="term" value="C:nucleus"/>
    <property type="evidence" value="ECO:0007669"/>
    <property type="project" value="TreeGrafter"/>
</dbReference>
<feature type="domain" description="Helicase C-terminal" evidence="11">
    <location>
        <begin position="554"/>
        <end position="711"/>
    </location>
</feature>
<reference evidence="13" key="1">
    <citation type="submission" date="2022-11" db="UniProtKB">
        <authorList>
            <consortium name="WormBaseParasite"/>
        </authorList>
    </citation>
    <scope>IDENTIFICATION</scope>
</reference>
<evidence type="ECO:0000256" key="7">
    <source>
        <dbReference type="ARBA" id="ARBA00024776"/>
    </source>
</evidence>
<dbReference type="InterPro" id="IPR049730">
    <property type="entry name" value="SNF2/RAD54-like_C"/>
</dbReference>
<feature type="region of interest" description="Disordered" evidence="9">
    <location>
        <begin position="1"/>
        <end position="26"/>
    </location>
</feature>
<dbReference type="SMART" id="SM00490">
    <property type="entry name" value="HELICc"/>
    <property type="match status" value="1"/>
</dbReference>
<evidence type="ECO:0000256" key="8">
    <source>
        <dbReference type="ARBA" id="ARBA00029956"/>
    </source>
</evidence>
<dbReference type="Pfam" id="PF00176">
    <property type="entry name" value="SNF2-rel_dom"/>
    <property type="match status" value="1"/>
</dbReference>
<evidence type="ECO:0000256" key="6">
    <source>
        <dbReference type="ARBA" id="ARBA00023306"/>
    </source>
</evidence>
<dbReference type="Gene3D" id="1.20.120.850">
    <property type="entry name" value="SWI2/SNF2 ATPases, N-terminal domain"/>
    <property type="match status" value="1"/>
</dbReference>
<dbReference type="WBParaSite" id="PgR001X_g200_t03">
    <property type="protein sequence ID" value="PgR001X_g200_t03"/>
    <property type="gene ID" value="PgR001X_g200"/>
</dbReference>
<keyword evidence="3" id="KW-0132">Cell division</keyword>
<dbReference type="GO" id="GO:0016787">
    <property type="term" value="F:hydrolase activity"/>
    <property type="evidence" value="ECO:0007669"/>
    <property type="project" value="UniProtKB-KW"/>
</dbReference>
<dbReference type="GO" id="GO:0005524">
    <property type="term" value="F:ATP binding"/>
    <property type="evidence" value="ECO:0007669"/>
    <property type="project" value="InterPro"/>
</dbReference>
<dbReference type="CDD" id="cd18793">
    <property type="entry name" value="SF2_C_SNF"/>
    <property type="match status" value="1"/>
</dbReference>
<evidence type="ECO:0000259" key="10">
    <source>
        <dbReference type="PROSITE" id="PS51192"/>
    </source>
</evidence>
<evidence type="ECO:0000313" key="12">
    <source>
        <dbReference type="Proteomes" id="UP000887569"/>
    </source>
</evidence>
<feature type="compositionally biased region" description="Basic and acidic residues" evidence="9">
    <location>
        <begin position="792"/>
        <end position="802"/>
    </location>
</feature>
<evidence type="ECO:0000256" key="2">
    <source>
        <dbReference type="ARBA" id="ARBA00015341"/>
    </source>
</evidence>
<keyword evidence="12" id="KW-1185">Reference proteome</keyword>
<evidence type="ECO:0000256" key="1">
    <source>
        <dbReference type="ARBA" id="ARBA00011467"/>
    </source>
</evidence>
<evidence type="ECO:0000259" key="11">
    <source>
        <dbReference type="PROSITE" id="PS51194"/>
    </source>
</evidence>
<name>A0A915A5E3_PARUN</name>
<dbReference type="Gene3D" id="3.40.50.10810">
    <property type="entry name" value="Tandem AAA-ATPase domain"/>
    <property type="match status" value="1"/>
</dbReference>
<organism evidence="12 13">
    <name type="scientific">Parascaris univalens</name>
    <name type="common">Nematode worm</name>
    <dbReference type="NCBI Taxonomy" id="6257"/>
    <lineage>
        <taxon>Eukaryota</taxon>
        <taxon>Metazoa</taxon>
        <taxon>Ecdysozoa</taxon>
        <taxon>Nematoda</taxon>
        <taxon>Chromadorea</taxon>
        <taxon>Rhabditida</taxon>
        <taxon>Spirurina</taxon>
        <taxon>Ascaridomorpha</taxon>
        <taxon>Ascaridoidea</taxon>
        <taxon>Ascarididae</taxon>
        <taxon>Parascaris</taxon>
    </lineage>
</organism>
<dbReference type="InterPro" id="IPR000330">
    <property type="entry name" value="SNF2_N"/>
</dbReference>
<proteinExistence type="predicted"/>
<accession>A0A915A5E3</accession>
<dbReference type="PROSITE" id="PS51194">
    <property type="entry name" value="HELICASE_CTER"/>
    <property type="match status" value="1"/>
</dbReference>
<dbReference type="GO" id="GO:0015616">
    <property type="term" value="F:DNA translocase activity"/>
    <property type="evidence" value="ECO:0007669"/>
    <property type="project" value="TreeGrafter"/>
</dbReference>
<dbReference type="GO" id="GO:0000724">
    <property type="term" value="P:double-strand break repair via homologous recombination"/>
    <property type="evidence" value="ECO:0007669"/>
    <property type="project" value="TreeGrafter"/>
</dbReference>
<dbReference type="InterPro" id="IPR027417">
    <property type="entry name" value="P-loop_NTPase"/>
</dbReference>
<dbReference type="Proteomes" id="UP000887569">
    <property type="component" value="Unplaced"/>
</dbReference>
<comment type="subunit">
    <text evidence="1">Interacts (via N-terminus) with spn-A/Rad51.</text>
</comment>
<evidence type="ECO:0000256" key="4">
    <source>
        <dbReference type="ARBA" id="ARBA00022776"/>
    </source>
</evidence>
<dbReference type="InterPro" id="IPR014001">
    <property type="entry name" value="Helicase_ATP-bd"/>
</dbReference>
<dbReference type="Pfam" id="PF00271">
    <property type="entry name" value="Helicase_C"/>
    <property type="match status" value="1"/>
</dbReference>
<evidence type="ECO:0000313" key="13">
    <source>
        <dbReference type="WBParaSite" id="PgR001X_g200_t03"/>
    </source>
</evidence>
<keyword evidence="4" id="KW-0498">Mitosis</keyword>
<sequence length="883" mass="98398">MNGFPVEEMRRRAVRSPNDAADSGDSANKRLALSEIPLLSDDMEPAYCCPSIPAHCIINGDDVSMHLQGDMRCRRYAVVYGRVSTRKHKRWEGDGVLVCRNRFAMLQTEDGKDIARVSAFSKRHLEALEPGHRLVIGGFELEVQDEFHGEIECENLSASSKHGSTSAAIVKPINADDTFQSASGRMSSCSSGRKLGRRFVQPLLRTNLTSSSCNFVVNKNEVDASGEDAVILDGTLARHLRPHQKEGLTFLFRRLKDPGGGVILADEMGLGKSVQAISLLWILLKQFKQKGATNMKFILIAPTSLVDNWRCEFNKWLPRSEQLLFHVTKTPEVSKFMAYCGYSPVLLISYDVVVRCAELLEKVSFALMICDEAHRLKNFNGNLRESVSRLRTERRLLLTGTPIQNNMSEFFSLLDLAKPGAFGSLAQFRNMMANEDGMHDIQLLLSEILLRRTADVNFDNLPPRHEYVLWCRLSKIQELIYNRIIGLASSDHLAIIDMLRKLCNHPSILYQSLTSKQSAFNSCESELKTTVLRAFPSSFEPNCSTIVDSGKLNVFVKMMVSLRETNEKVVVVSNFTKTLDMLSEVCKGIFCTVTRLDGTVVPHRRMQLVDEFNTSSLPNHVFLLSTKAGGVGLNLIGASRLVLFDSDWNPAFDVQAMARIWRDGQKMPCHIYRLVTAGTIDEKILQRQVMKSGLGTVVEVDSLNEPMTLFSDEDLADIFTLNTEVACATHELMECKCGGCGLLPTEIGDEVDEGEIKEHEHSSSVDDSYTFVKKPQDTSATEESASLSDYTDSDHSEKKTEQAEWPSNACAAAPLDSQKADATENAVASGKASSVSILMGALSRWRHYSPECEQQFEQMKLEAGLQLATLREVTFAMKLTSNY</sequence>
<dbReference type="Gene3D" id="3.40.50.300">
    <property type="entry name" value="P-loop containing nucleotide triphosphate hydrolases"/>
    <property type="match status" value="1"/>
</dbReference>
<dbReference type="GO" id="GO:0007131">
    <property type="term" value="P:reciprocal meiotic recombination"/>
    <property type="evidence" value="ECO:0007669"/>
    <property type="project" value="TreeGrafter"/>
</dbReference>
<feature type="compositionally biased region" description="Polar residues" evidence="9">
    <location>
        <begin position="777"/>
        <end position="790"/>
    </location>
</feature>
<feature type="domain" description="Helicase ATP-binding" evidence="10">
    <location>
        <begin position="253"/>
        <end position="420"/>
    </location>
</feature>
<dbReference type="InterPro" id="IPR001650">
    <property type="entry name" value="Helicase_C-like"/>
</dbReference>
<dbReference type="SUPFAM" id="SSF52540">
    <property type="entry name" value="P-loop containing nucleoside triphosphate hydrolases"/>
    <property type="match status" value="2"/>
</dbReference>
<dbReference type="PROSITE" id="PS51192">
    <property type="entry name" value="HELICASE_ATP_BIND_1"/>
    <property type="match status" value="1"/>
</dbReference>
<keyword evidence="5" id="KW-0378">Hydrolase</keyword>
<dbReference type="InterPro" id="IPR050496">
    <property type="entry name" value="SNF2_RAD54_helicase_repair"/>
</dbReference>
<comment type="function">
    <text evidence="7">Involved in mitotic DNA repair and meiotic recombination. Functions in the recombinational DNA repair pathway. Essential for interhomolog gene conversion (GC), but may have a less important role in intersister GC than spn-A/Rad51. In the presence of DNA, spn-A/Rad51 enhances the ATPase activity of okr/Rad54.</text>
</comment>
<evidence type="ECO:0000256" key="3">
    <source>
        <dbReference type="ARBA" id="ARBA00022618"/>
    </source>
</evidence>
<feature type="region of interest" description="Disordered" evidence="9">
    <location>
        <begin position="756"/>
        <end position="807"/>
    </location>
</feature>
<dbReference type="PANTHER" id="PTHR45629:SF7">
    <property type="entry name" value="DNA EXCISION REPAIR PROTEIN ERCC-6-RELATED"/>
    <property type="match status" value="1"/>
</dbReference>
<evidence type="ECO:0000256" key="5">
    <source>
        <dbReference type="ARBA" id="ARBA00022801"/>
    </source>
</evidence>
<dbReference type="GO" id="GO:0051301">
    <property type="term" value="P:cell division"/>
    <property type="evidence" value="ECO:0007669"/>
    <property type="project" value="UniProtKB-KW"/>
</dbReference>
<dbReference type="SMART" id="SM00487">
    <property type="entry name" value="DEXDc"/>
    <property type="match status" value="1"/>
</dbReference>
<dbReference type="InterPro" id="IPR038718">
    <property type="entry name" value="SNF2-like_sf"/>
</dbReference>
<dbReference type="AlphaFoldDB" id="A0A915A5E3"/>
<keyword evidence="6" id="KW-0131">Cell cycle</keyword>
<evidence type="ECO:0000256" key="9">
    <source>
        <dbReference type="SAM" id="MobiDB-lite"/>
    </source>
</evidence>
<protein>
    <recommendedName>
        <fullName evidence="2">DNA repair and recombination protein RAD54-like</fullName>
    </recommendedName>
    <alternativeName>
        <fullName evidence="8">Protein okra</fullName>
    </alternativeName>
</protein>